<keyword evidence="2" id="KW-1185">Reference proteome</keyword>
<protein>
    <submittedName>
        <fullName evidence="1">Uncharacterized protein</fullName>
    </submittedName>
</protein>
<evidence type="ECO:0000313" key="1">
    <source>
        <dbReference type="EMBL" id="KLO08259.1"/>
    </source>
</evidence>
<dbReference type="EMBL" id="KQ086099">
    <property type="protein sequence ID" value="KLO08259.1"/>
    <property type="molecule type" value="Genomic_DNA"/>
</dbReference>
<organism evidence="1 2">
    <name type="scientific">Schizopora paradoxa</name>
    <dbReference type="NCBI Taxonomy" id="27342"/>
    <lineage>
        <taxon>Eukaryota</taxon>
        <taxon>Fungi</taxon>
        <taxon>Dikarya</taxon>
        <taxon>Basidiomycota</taxon>
        <taxon>Agaricomycotina</taxon>
        <taxon>Agaricomycetes</taxon>
        <taxon>Hymenochaetales</taxon>
        <taxon>Schizoporaceae</taxon>
        <taxon>Schizopora</taxon>
    </lineage>
</organism>
<dbReference type="AlphaFoldDB" id="A0A0H2R8T9"/>
<accession>A0A0H2R8T9</accession>
<reference evidence="1 2" key="1">
    <citation type="submission" date="2015-04" db="EMBL/GenBank/DDBJ databases">
        <title>Complete genome sequence of Schizopora paradoxa KUC8140, a cosmopolitan wood degrader in East Asia.</title>
        <authorList>
            <consortium name="DOE Joint Genome Institute"/>
            <person name="Min B."/>
            <person name="Park H."/>
            <person name="Jang Y."/>
            <person name="Kim J.-J."/>
            <person name="Kim K.H."/>
            <person name="Pangilinan J."/>
            <person name="Lipzen A."/>
            <person name="Riley R."/>
            <person name="Grigoriev I.V."/>
            <person name="Spatafora J.W."/>
            <person name="Choi I.-G."/>
        </authorList>
    </citation>
    <scope>NUCLEOTIDE SEQUENCE [LARGE SCALE GENOMIC DNA]</scope>
    <source>
        <strain evidence="1 2">KUC8140</strain>
    </source>
</reference>
<name>A0A0H2R8T9_9AGAM</name>
<evidence type="ECO:0000313" key="2">
    <source>
        <dbReference type="Proteomes" id="UP000053477"/>
    </source>
</evidence>
<sequence length="229" mass="26328">MNRTCMSFERRSTWSTRTRVACWPWPTTTTITNEPHHKLCSASHSLHFAHRFHTPFCRGRDRPQALIAERYSIQRKTLHRPSSCSAKHGSSLPTSAQLHHSAHASFFASHPSAHLNPFPLAPPSNWRKSRGMADIDENAPALEEGTKLPMKLEVASLVNHRKSAFLNSLRDERRRRRLHLNGLLLLLDSIVQLQNIEPPMLGSLFRRYLVFSSWFSARTARQNLEEPNR</sequence>
<gene>
    <name evidence="1" type="ORF">SCHPADRAFT_615849</name>
</gene>
<dbReference type="Proteomes" id="UP000053477">
    <property type="component" value="Unassembled WGS sequence"/>
</dbReference>
<proteinExistence type="predicted"/>
<dbReference type="InParanoid" id="A0A0H2R8T9"/>